<organism evidence="13 14">
    <name type="scientific">Arthrobotrys flagrans</name>
    <name type="common">Nematode-trapping fungus</name>
    <name type="synonym">Trichothecium flagrans</name>
    <dbReference type="NCBI Taxonomy" id="97331"/>
    <lineage>
        <taxon>Eukaryota</taxon>
        <taxon>Fungi</taxon>
        <taxon>Dikarya</taxon>
        <taxon>Ascomycota</taxon>
        <taxon>Pezizomycotina</taxon>
        <taxon>Orbiliomycetes</taxon>
        <taxon>Orbiliales</taxon>
        <taxon>Orbiliaceae</taxon>
        <taxon>Arthrobotrys</taxon>
    </lineage>
</organism>
<comment type="cofactor">
    <cofactor evidence="3">
        <name>Fe(2+)</name>
        <dbReference type="ChEBI" id="CHEBI:29033"/>
    </cofactor>
</comment>
<evidence type="ECO:0000256" key="9">
    <source>
        <dbReference type="HAMAP-Rule" id="MF_03175"/>
    </source>
</evidence>
<keyword evidence="6 9" id="KW-0645">Protease</keyword>
<comment type="catalytic activity">
    <reaction evidence="1 9 10">
        <text>Release of N-terminal amino acids, preferentially methionine, from peptides and arylamides.</text>
        <dbReference type="EC" id="3.4.11.18"/>
    </reaction>
</comment>
<dbReference type="GO" id="GO:0070006">
    <property type="term" value="F:metalloaminopeptidase activity"/>
    <property type="evidence" value="ECO:0007669"/>
    <property type="project" value="UniProtKB-UniRule"/>
</dbReference>
<dbReference type="Pfam" id="PF00557">
    <property type="entry name" value="Peptidase_M24"/>
    <property type="match status" value="1"/>
</dbReference>
<feature type="compositionally biased region" description="Low complexity" evidence="11">
    <location>
        <begin position="1"/>
        <end position="13"/>
    </location>
</feature>
<keyword evidence="14" id="KW-1185">Reference proteome</keyword>
<dbReference type="VEuPathDB" id="FungiDB:DFL_008196"/>
<comment type="cofactor">
    <cofactor evidence="9">
        <name>Co(2+)</name>
        <dbReference type="ChEBI" id="CHEBI:48828"/>
    </cofactor>
    <cofactor evidence="9">
        <name>Zn(2+)</name>
        <dbReference type="ChEBI" id="CHEBI:29105"/>
    </cofactor>
    <cofactor evidence="9">
        <name>Mn(2+)</name>
        <dbReference type="ChEBI" id="CHEBI:29035"/>
    </cofactor>
    <cofactor evidence="9">
        <name>Fe(2+)</name>
        <dbReference type="ChEBI" id="CHEBI:29033"/>
    </cofactor>
    <text evidence="9">Binds 2 divalent metal cations per subunit. Has a high-affinity and a low affinity metal-binding site. The true nature of the physiological cofactor is under debate. The enzyme is active with cobalt, zinc, manganese or divalent iron ions. Most likely, methionine aminopeptidases function as mononuclear Fe(2+)-metalloproteases under physiological conditions, and the catalytically relevant metal-binding site has been assigned to the histidine-containing high-affinity site.</text>
</comment>
<dbReference type="RefSeq" id="XP_067485839.1">
    <property type="nucleotide sequence ID" value="XM_067637895.1"/>
</dbReference>
<keyword evidence="7 9" id="KW-0479">Metal-binding</keyword>
<dbReference type="InterPro" id="IPR001714">
    <property type="entry name" value="Pept_M24_MAP"/>
</dbReference>
<dbReference type="EC" id="3.4.11.18" evidence="9"/>
<evidence type="ECO:0000256" key="4">
    <source>
        <dbReference type="ARBA" id="ARBA00022438"/>
    </source>
</evidence>
<feature type="binding site" evidence="9">
    <location>
        <position position="237"/>
    </location>
    <ligand>
        <name>a divalent metal cation</name>
        <dbReference type="ChEBI" id="CHEBI:60240"/>
        <label>2</label>
        <note>catalytic</note>
    </ligand>
</feature>
<reference evidence="13 14" key="1">
    <citation type="submission" date="2019-01" db="EMBL/GenBank/DDBJ databases">
        <title>Intercellular communication is required for trap formation in the nematode-trapping fungus Duddingtonia flagrans.</title>
        <authorList>
            <person name="Youssar L."/>
            <person name="Wernet V."/>
            <person name="Hensel N."/>
            <person name="Hildebrandt H.-G."/>
            <person name="Fischer R."/>
        </authorList>
    </citation>
    <scope>NUCLEOTIDE SEQUENCE [LARGE SCALE GENOMIC DNA]</scope>
    <source>
        <strain evidence="13 14">CBS H-5679</strain>
    </source>
</reference>
<keyword evidence="4 9" id="KW-0031">Aminopeptidase</keyword>
<proteinExistence type="inferred from homology"/>
<dbReference type="InterPro" id="IPR036005">
    <property type="entry name" value="Creatinase/aminopeptidase-like"/>
</dbReference>
<dbReference type="PRINTS" id="PR00599">
    <property type="entry name" value="MAPEPTIDASE"/>
</dbReference>
<dbReference type="PANTHER" id="PTHR45777:SF2">
    <property type="entry name" value="METHIONINE AMINOPEPTIDASE 2"/>
    <property type="match status" value="1"/>
</dbReference>
<dbReference type="InterPro" id="IPR036388">
    <property type="entry name" value="WH-like_DNA-bd_sf"/>
</dbReference>
<name>A0A436ZN65_ARTFL</name>
<feature type="binding site" evidence="9">
    <location>
        <position position="206"/>
    </location>
    <ligand>
        <name>substrate</name>
    </ligand>
</feature>
<dbReference type="GeneID" id="93590507"/>
<feature type="compositionally biased region" description="Acidic residues" evidence="11">
    <location>
        <begin position="35"/>
        <end position="50"/>
    </location>
</feature>
<feature type="binding site" evidence="9">
    <location>
        <position position="226"/>
    </location>
    <ligand>
        <name>a divalent metal cation</name>
        <dbReference type="ChEBI" id="CHEBI:60240"/>
        <label>1</label>
    </ligand>
</feature>
<dbReference type="Gene3D" id="1.10.10.10">
    <property type="entry name" value="Winged helix-like DNA-binding domain superfamily/Winged helix DNA-binding domain"/>
    <property type="match status" value="1"/>
</dbReference>
<feature type="binding site" evidence="9">
    <location>
        <position position="306"/>
    </location>
    <ligand>
        <name>a divalent metal cation</name>
        <dbReference type="ChEBI" id="CHEBI:60240"/>
        <label>2</label>
        <note>catalytic</note>
    </ligand>
</feature>
<dbReference type="GO" id="GO:0006508">
    <property type="term" value="P:proteolysis"/>
    <property type="evidence" value="ECO:0007669"/>
    <property type="project" value="UniProtKB-KW"/>
</dbReference>
<accession>A0A436ZN65</accession>
<dbReference type="InterPro" id="IPR000994">
    <property type="entry name" value="Pept_M24"/>
</dbReference>
<evidence type="ECO:0000256" key="2">
    <source>
        <dbReference type="ARBA" id="ARBA00001936"/>
    </source>
</evidence>
<feature type="region of interest" description="Disordered" evidence="11">
    <location>
        <begin position="1"/>
        <end position="99"/>
    </location>
</feature>
<dbReference type="InterPro" id="IPR002468">
    <property type="entry name" value="Pept_M24A_MAP2"/>
</dbReference>
<evidence type="ECO:0000256" key="1">
    <source>
        <dbReference type="ARBA" id="ARBA00000294"/>
    </source>
</evidence>
<comment type="subcellular location">
    <subcellularLocation>
        <location evidence="9">Cytoplasm</location>
    </subcellularLocation>
</comment>
<comment type="similarity">
    <text evidence="9">Belongs to the peptidase M24A family. Methionine aminopeptidase eukaryotic type 2 subfamily.</text>
</comment>
<feature type="binding site" evidence="9">
    <location>
        <position position="339"/>
    </location>
    <ligand>
        <name>a divalent metal cation</name>
        <dbReference type="ChEBI" id="CHEBI:60240"/>
        <label>2</label>
        <note>catalytic</note>
    </ligand>
</feature>
<evidence type="ECO:0000259" key="12">
    <source>
        <dbReference type="Pfam" id="PF00557"/>
    </source>
</evidence>
<evidence type="ECO:0000256" key="6">
    <source>
        <dbReference type="ARBA" id="ARBA00022670"/>
    </source>
</evidence>
<dbReference type="PROSITE" id="PS01202">
    <property type="entry name" value="MAP_2"/>
    <property type="match status" value="1"/>
</dbReference>
<evidence type="ECO:0000256" key="8">
    <source>
        <dbReference type="ARBA" id="ARBA00022801"/>
    </source>
</evidence>
<feature type="binding site" evidence="9">
    <location>
        <position position="237"/>
    </location>
    <ligand>
        <name>a divalent metal cation</name>
        <dbReference type="ChEBI" id="CHEBI:60240"/>
        <label>1</label>
    </ligand>
</feature>
<dbReference type="SUPFAM" id="SSF55920">
    <property type="entry name" value="Creatinase/aminopeptidase"/>
    <property type="match status" value="1"/>
</dbReference>
<feature type="binding site" evidence="9">
    <location>
        <position position="436"/>
    </location>
    <ligand>
        <name>a divalent metal cation</name>
        <dbReference type="ChEBI" id="CHEBI:60240"/>
        <label>2</label>
        <note>catalytic</note>
    </ligand>
</feature>
<dbReference type="GO" id="GO:0046872">
    <property type="term" value="F:metal ion binding"/>
    <property type="evidence" value="ECO:0007669"/>
    <property type="project" value="UniProtKB-UniRule"/>
</dbReference>
<evidence type="ECO:0000256" key="11">
    <source>
        <dbReference type="SAM" id="MobiDB-lite"/>
    </source>
</evidence>
<feature type="compositionally biased region" description="Basic residues" evidence="11">
    <location>
        <begin position="65"/>
        <end position="79"/>
    </location>
</feature>
<dbReference type="Proteomes" id="UP000283090">
    <property type="component" value="Unassembled WGS sequence"/>
</dbReference>
<feature type="binding site" evidence="9">
    <location>
        <position position="436"/>
    </location>
    <ligand>
        <name>a divalent metal cation</name>
        <dbReference type="ChEBI" id="CHEBI:60240"/>
        <label>1</label>
    </ligand>
</feature>
<dbReference type="SUPFAM" id="SSF46785">
    <property type="entry name" value="Winged helix' DNA-binding domain"/>
    <property type="match status" value="1"/>
</dbReference>
<dbReference type="InterPro" id="IPR036390">
    <property type="entry name" value="WH_DNA-bd_sf"/>
</dbReference>
<feature type="binding site" evidence="9">
    <location>
        <position position="314"/>
    </location>
    <ligand>
        <name>substrate</name>
    </ligand>
</feature>
<dbReference type="GO" id="GO:0004239">
    <property type="term" value="F:initiator methionyl aminopeptidase activity"/>
    <property type="evidence" value="ECO:0007669"/>
    <property type="project" value="UniProtKB-UniRule"/>
</dbReference>
<dbReference type="HAMAP" id="MF_03175">
    <property type="entry name" value="MetAP_2_euk"/>
    <property type="match status" value="1"/>
</dbReference>
<dbReference type="Gene3D" id="3.90.230.10">
    <property type="entry name" value="Creatinase/methionine aminopeptidase superfamily"/>
    <property type="match status" value="1"/>
</dbReference>
<dbReference type="InterPro" id="IPR018349">
    <property type="entry name" value="Pept_M24A_MAP2_BS"/>
</dbReference>
<protein>
    <recommendedName>
        <fullName evidence="9">Methionine aminopeptidase 2</fullName>
        <shortName evidence="9">MAP 2</shortName>
        <shortName evidence="9">MetAP 2</shortName>
        <ecNumber evidence="9">3.4.11.18</ecNumber>
    </recommendedName>
    <alternativeName>
        <fullName evidence="9">Peptidase M</fullName>
    </alternativeName>
</protein>
<dbReference type="NCBIfam" id="TIGR00501">
    <property type="entry name" value="met_pdase_II"/>
    <property type="match status" value="1"/>
</dbReference>
<evidence type="ECO:0000256" key="5">
    <source>
        <dbReference type="ARBA" id="ARBA00022490"/>
    </source>
</evidence>
<sequence>MPDTTAAQQGAGARAVDDPEGSLSKELSKTKLEEVEAEDNAPESEDEAEEPVGVANGGGDSGATGKKKKKKKKKSKKKGISAPTTQSDPPRVPLSSLFPSRVYPEGECVEYKDDNLSRTTNEEKRHLDRMNNDIHQDFRQGAEIHRQVRQYAKKMIKPGMTLTEIANNIEDSVRALSGHDGLTEGDGLVAGMGFPTGLSINNCAAHYTPNAGNKMIVGEKDVMKVDFGVHVNGRIVDSAFTVAFDPTYDNLLAAVKDATDTGVREAGIDVRVCDIGSAIQEVMESYEVEIGGVTYPVKAIRNLNGHSINPYQIHGGKSVPIVKGGDQTKMEEGEVFAIETFGSTGRGLVHDDLEVSHYAKRSDIDTSTVPLRLPSAKSLLSVINKNFGTLPFCRRYLDRLGQERYLLGLNNLVTSGIVEAYPPLCDIKGSYTAQYEHTILLRPTCKEVVSRGNDY</sequence>
<dbReference type="CDD" id="cd01088">
    <property type="entry name" value="MetAP2"/>
    <property type="match status" value="1"/>
</dbReference>
<comment type="function">
    <text evidence="9 10">Cotranslationally removes the N-terminal methionine from nascent proteins. The N-terminal methionine is often cleaved when the second residue in the primary sequence is small and uncharged (Met-Ala-, Cys, Gly, Pro, Ser, Thr, or Val).</text>
</comment>
<keyword evidence="8 9" id="KW-0378">Hydrolase</keyword>
<dbReference type="OrthoDB" id="7848262at2759"/>
<comment type="cofactor">
    <cofactor evidence="2">
        <name>Mn(2+)</name>
        <dbReference type="ChEBI" id="CHEBI:29035"/>
    </cofactor>
</comment>
<feature type="domain" description="Peptidase M24" evidence="12">
    <location>
        <begin position="138"/>
        <end position="340"/>
    </location>
</feature>
<evidence type="ECO:0000256" key="7">
    <source>
        <dbReference type="ARBA" id="ARBA00022723"/>
    </source>
</evidence>
<dbReference type="GO" id="GO:0005737">
    <property type="term" value="C:cytoplasm"/>
    <property type="evidence" value="ECO:0007669"/>
    <property type="project" value="UniProtKB-SubCell"/>
</dbReference>
<evidence type="ECO:0000256" key="10">
    <source>
        <dbReference type="RuleBase" id="RU003653"/>
    </source>
</evidence>
<comment type="caution">
    <text evidence="13">The sequence shown here is derived from an EMBL/GenBank/DDBJ whole genome shotgun (WGS) entry which is preliminary data.</text>
</comment>
<dbReference type="PANTHER" id="PTHR45777">
    <property type="entry name" value="METHIONINE AMINOPEPTIDASE 2"/>
    <property type="match status" value="1"/>
</dbReference>
<evidence type="ECO:0000256" key="3">
    <source>
        <dbReference type="ARBA" id="ARBA00001954"/>
    </source>
</evidence>
<keyword evidence="5 9" id="KW-0963">Cytoplasm</keyword>
<gene>
    <name evidence="13" type="ORF">DFL_008196</name>
</gene>
<evidence type="ECO:0000313" key="13">
    <source>
        <dbReference type="EMBL" id="RVD80295.1"/>
    </source>
</evidence>
<evidence type="ECO:0000313" key="14">
    <source>
        <dbReference type="Proteomes" id="UP000283090"/>
    </source>
</evidence>
<dbReference type="InterPro" id="IPR050247">
    <property type="entry name" value="Met_Aminopeptidase_Type2"/>
</dbReference>
<dbReference type="EMBL" id="SAEB01000012">
    <property type="protein sequence ID" value="RVD80295.1"/>
    <property type="molecule type" value="Genomic_DNA"/>
</dbReference>
<dbReference type="STRING" id="97331.A0A436ZN65"/>
<dbReference type="AlphaFoldDB" id="A0A436ZN65"/>